<dbReference type="GO" id="GO:0043025">
    <property type="term" value="C:neuronal cell body"/>
    <property type="evidence" value="ECO:0007669"/>
    <property type="project" value="TreeGrafter"/>
</dbReference>
<feature type="domain" description="Ig-like" evidence="11">
    <location>
        <begin position="29"/>
        <end position="121"/>
    </location>
</feature>
<keyword evidence="6" id="KW-1133">Transmembrane helix</keyword>
<dbReference type="AlphaFoldDB" id="A0AAQ4EZA9"/>
<proteinExistence type="predicted"/>
<feature type="domain" description="Ig-like" evidence="11">
    <location>
        <begin position="284"/>
        <end position="374"/>
    </location>
</feature>
<keyword evidence="9" id="KW-0393">Immunoglobulin domain</keyword>
<dbReference type="InterPro" id="IPR003598">
    <property type="entry name" value="Ig_sub2"/>
</dbReference>
<dbReference type="InterPro" id="IPR007110">
    <property type="entry name" value="Ig-like_dom"/>
</dbReference>
<evidence type="ECO:0000256" key="10">
    <source>
        <dbReference type="SAM" id="SignalP"/>
    </source>
</evidence>
<keyword evidence="5" id="KW-0130">Cell adhesion</keyword>
<dbReference type="Pfam" id="PF07679">
    <property type="entry name" value="I-set"/>
    <property type="match status" value="3"/>
</dbReference>
<accession>A0AAQ4EZA9</accession>
<dbReference type="Pfam" id="PF13927">
    <property type="entry name" value="Ig_3"/>
    <property type="match status" value="1"/>
</dbReference>
<evidence type="ECO:0000256" key="2">
    <source>
        <dbReference type="ARBA" id="ARBA00022692"/>
    </source>
</evidence>
<dbReference type="GO" id="GO:0007156">
    <property type="term" value="P:homophilic cell adhesion via plasma membrane adhesion molecules"/>
    <property type="evidence" value="ECO:0007669"/>
    <property type="project" value="TreeGrafter"/>
</dbReference>
<keyword evidence="3 10" id="KW-0732">Signal</keyword>
<dbReference type="InterPro" id="IPR036179">
    <property type="entry name" value="Ig-like_dom_sf"/>
</dbReference>
<dbReference type="InterPro" id="IPR050958">
    <property type="entry name" value="Cell_Adh-Cytoskel_Orgn"/>
</dbReference>
<comment type="subcellular location">
    <subcellularLocation>
        <location evidence="1">Membrane</location>
        <topology evidence="1">Single-pass membrane protein</topology>
    </subcellularLocation>
</comment>
<sequence length="472" mass="50756">MAHHSFTSVVIFLLAVCFHEVQVHSVEPPKLHPFNFPATEIMPRKVIVHCAVLEGTEPLSFAWMKDGVRVENSRRLHTTQLSGTLSSLAITDVGAEDIGNYTCTVSNVAGSDSATSQLLVKDAPRLQPFVFPREHPLGEALMVTCIASRGTQPLEFSWLKNGVALKSGSKATSKMFTESVSALTIPDVSAEDVANYTCTASNAAGRDSYTAELLVTGQSHVERRWLENQIHFDYEIVHQAHECSRPSFTVRPIIFLDMCASHSLAVILGSILVMTATVSAIEAPKIQPFSFANDEQLGKDISVTCAAVRGHQPLHFAWLKNGVRADSASNVEVEEIAGKISTLTVRKLSAADIGNYTCRISNAAGTDEFTSALVVEEIPKLLPFTFPKEQRLGGAVAVTCIASRGSQPLVFAWLKNGFPLQSGHKATPKMLTESISALTIPAVDAGDVANYTCRATNVAGSDSYTAELAVAG</sequence>
<dbReference type="GO" id="GO:0050808">
    <property type="term" value="P:synapse organization"/>
    <property type="evidence" value="ECO:0007669"/>
    <property type="project" value="TreeGrafter"/>
</dbReference>
<evidence type="ECO:0000256" key="1">
    <source>
        <dbReference type="ARBA" id="ARBA00004167"/>
    </source>
</evidence>
<dbReference type="FunFam" id="2.60.40.10:FF:000333">
    <property type="entry name" value="Down syndrome cell adhesion molecule"/>
    <property type="match status" value="3"/>
</dbReference>
<dbReference type="InterPro" id="IPR003599">
    <property type="entry name" value="Ig_sub"/>
</dbReference>
<comment type="caution">
    <text evidence="12">The sequence shown here is derived from an EMBL/GenBank/DDBJ whole genome shotgun (WGS) entry which is preliminary data.</text>
</comment>
<dbReference type="PANTHER" id="PTHR45080:SF8">
    <property type="entry name" value="IG-LIKE DOMAIN-CONTAINING PROTEIN"/>
    <property type="match status" value="1"/>
</dbReference>
<evidence type="ECO:0000256" key="7">
    <source>
        <dbReference type="ARBA" id="ARBA00023136"/>
    </source>
</evidence>
<protein>
    <recommendedName>
        <fullName evidence="11">Ig-like domain-containing protein</fullName>
    </recommendedName>
</protein>
<name>A0AAQ4EZA9_AMBAM</name>
<evidence type="ECO:0000256" key="5">
    <source>
        <dbReference type="ARBA" id="ARBA00022889"/>
    </source>
</evidence>
<dbReference type="InterPro" id="IPR013783">
    <property type="entry name" value="Ig-like_fold"/>
</dbReference>
<keyword evidence="4" id="KW-0677">Repeat</keyword>
<feature type="chain" id="PRO_5042926778" description="Ig-like domain-containing protein" evidence="10">
    <location>
        <begin position="26"/>
        <end position="472"/>
    </location>
</feature>
<keyword evidence="8" id="KW-1015">Disulfide bond</keyword>
<feature type="signal peptide" evidence="10">
    <location>
        <begin position="1"/>
        <end position="25"/>
    </location>
</feature>
<dbReference type="SUPFAM" id="SSF48726">
    <property type="entry name" value="Immunoglobulin"/>
    <property type="match status" value="4"/>
</dbReference>
<dbReference type="PANTHER" id="PTHR45080">
    <property type="entry name" value="CONTACTIN 5"/>
    <property type="match status" value="1"/>
</dbReference>
<evidence type="ECO:0000256" key="4">
    <source>
        <dbReference type="ARBA" id="ARBA00022737"/>
    </source>
</evidence>
<evidence type="ECO:0000259" key="11">
    <source>
        <dbReference type="PROSITE" id="PS50835"/>
    </source>
</evidence>
<dbReference type="EMBL" id="JARKHS020009140">
    <property type="protein sequence ID" value="KAK8780166.1"/>
    <property type="molecule type" value="Genomic_DNA"/>
</dbReference>
<organism evidence="12 13">
    <name type="scientific">Amblyomma americanum</name>
    <name type="common">Lone star tick</name>
    <dbReference type="NCBI Taxonomy" id="6943"/>
    <lineage>
        <taxon>Eukaryota</taxon>
        <taxon>Metazoa</taxon>
        <taxon>Ecdysozoa</taxon>
        <taxon>Arthropoda</taxon>
        <taxon>Chelicerata</taxon>
        <taxon>Arachnida</taxon>
        <taxon>Acari</taxon>
        <taxon>Parasitiformes</taxon>
        <taxon>Ixodida</taxon>
        <taxon>Ixodoidea</taxon>
        <taxon>Ixodidae</taxon>
        <taxon>Amblyomminae</taxon>
        <taxon>Amblyomma</taxon>
    </lineage>
</organism>
<feature type="domain" description="Ig-like" evidence="11">
    <location>
        <begin position="379"/>
        <end position="471"/>
    </location>
</feature>
<dbReference type="SMART" id="SM00408">
    <property type="entry name" value="IGc2"/>
    <property type="match status" value="4"/>
</dbReference>
<dbReference type="GO" id="GO:0008046">
    <property type="term" value="F:axon guidance receptor activity"/>
    <property type="evidence" value="ECO:0007669"/>
    <property type="project" value="TreeGrafter"/>
</dbReference>
<dbReference type="SMART" id="SM00409">
    <property type="entry name" value="IG"/>
    <property type="match status" value="4"/>
</dbReference>
<feature type="domain" description="Ig-like" evidence="11">
    <location>
        <begin position="124"/>
        <end position="216"/>
    </location>
</feature>
<dbReference type="GO" id="GO:0005886">
    <property type="term" value="C:plasma membrane"/>
    <property type="evidence" value="ECO:0007669"/>
    <property type="project" value="TreeGrafter"/>
</dbReference>
<dbReference type="FunFam" id="2.60.40.10:FF:000017">
    <property type="entry name" value="Down syndrome cell adhesion molecule b"/>
    <property type="match status" value="1"/>
</dbReference>
<evidence type="ECO:0000256" key="8">
    <source>
        <dbReference type="ARBA" id="ARBA00023157"/>
    </source>
</evidence>
<gene>
    <name evidence="12" type="ORF">V5799_018494</name>
</gene>
<keyword evidence="7" id="KW-0472">Membrane</keyword>
<evidence type="ECO:0000256" key="6">
    <source>
        <dbReference type="ARBA" id="ARBA00022989"/>
    </source>
</evidence>
<evidence type="ECO:0000256" key="9">
    <source>
        <dbReference type="ARBA" id="ARBA00023319"/>
    </source>
</evidence>
<evidence type="ECO:0000313" key="13">
    <source>
        <dbReference type="Proteomes" id="UP001321473"/>
    </source>
</evidence>
<keyword evidence="13" id="KW-1185">Reference proteome</keyword>
<evidence type="ECO:0000256" key="3">
    <source>
        <dbReference type="ARBA" id="ARBA00022729"/>
    </source>
</evidence>
<evidence type="ECO:0000313" key="12">
    <source>
        <dbReference type="EMBL" id="KAK8780166.1"/>
    </source>
</evidence>
<dbReference type="Proteomes" id="UP001321473">
    <property type="component" value="Unassembled WGS sequence"/>
</dbReference>
<dbReference type="InterPro" id="IPR013098">
    <property type="entry name" value="Ig_I-set"/>
</dbReference>
<reference evidence="12 13" key="1">
    <citation type="journal article" date="2023" name="Arcadia Sci">
        <title>De novo assembly of a long-read Amblyomma americanum tick genome.</title>
        <authorList>
            <person name="Chou S."/>
            <person name="Poskanzer K.E."/>
            <person name="Rollins M."/>
            <person name="Thuy-Boun P.S."/>
        </authorList>
    </citation>
    <scope>NUCLEOTIDE SEQUENCE [LARGE SCALE GENOMIC DNA]</scope>
    <source>
        <strain evidence="12">F_SG_1</strain>
        <tissue evidence="12">Salivary glands</tissue>
    </source>
</reference>
<dbReference type="Gene3D" id="2.60.40.10">
    <property type="entry name" value="Immunoglobulins"/>
    <property type="match status" value="4"/>
</dbReference>
<dbReference type="GO" id="GO:0030424">
    <property type="term" value="C:axon"/>
    <property type="evidence" value="ECO:0007669"/>
    <property type="project" value="TreeGrafter"/>
</dbReference>
<keyword evidence="2" id="KW-0812">Transmembrane</keyword>
<dbReference type="PROSITE" id="PS50835">
    <property type="entry name" value="IG_LIKE"/>
    <property type="match status" value="4"/>
</dbReference>